<keyword evidence="3 6" id="KW-1005">Bacterial flagellum biogenesis</keyword>
<dbReference type="GO" id="GO:0006109">
    <property type="term" value="P:regulation of carbohydrate metabolic process"/>
    <property type="evidence" value="ECO:0007669"/>
    <property type="project" value="InterPro"/>
</dbReference>
<dbReference type="SUPFAM" id="SSF117130">
    <property type="entry name" value="CsrA-like"/>
    <property type="match status" value="1"/>
</dbReference>
<accession>A0A1D8GGH9</accession>
<evidence type="ECO:0000256" key="3">
    <source>
        <dbReference type="ARBA" id="ARBA00022795"/>
    </source>
</evidence>
<comment type="similarity">
    <text evidence="6">Belongs to the CsrA/RsmA family.</text>
</comment>
<keyword evidence="4 6" id="KW-0810">Translation regulation</keyword>
<dbReference type="Pfam" id="PF02599">
    <property type="entry name" value="CsrA"/>
    <property type="match status" value="1"/>
</dbReference>
<dbReference type="GO" id="GO:0044781">
    <property type="term" value="P:bacterial-type flagellum organization"/>
    <property type="evidence" value="ECO:0007669"/>
    <property type="project" value="UniProtKB-KW"/>
</dbReference>
<dbReference type="GO" id="GO:0006402">
    <property type="term" value="P:mRNA catabolic process"/>
    <property type="evidence" value="ECO:0007669"/>
    <property type="project" value="InterPro"/>
</dbReference>
<dbReference type="GO" id="GO:0045947">
    <property type="term" value="P:negative regulation of translational initiation"/>
    <property type="evidence" value="ECO:0007669"/>
    <property type="project" value="UniProtKB-UniRule"/>
</dbReference>
<reference evidence="7 8" key="1">
    <citation type="submission" date="2016-09" db="EMBL/GenBank/DDBJ databases">
        <title>Genomic analysis reveals versatility of anaerobic energy metabolism of Geosporobacter ferrireducens IRF9 of phylum Firmicutes.</title>
        <authorList>
            <person name="Kim S.-J."/>
        </authorList>
    </citation>
    <scope>NUCLEOTIDE SEQUENCE [LARGE SCALE GENOMIC DNA]</scope>
    <source>
        <strain evidence="7 8">IRF9</strain>
    </source>
</reference>
<dbReference type="GO" id="GO:1902208">
    <property type="term" value="P:regulation of bacterial-type flagellum assembly"/>
    <property type="evidence" value="ECO:0007669"/>
    <property type="project" value="UniProtKB-UniRule"/>
</dbReference>
<dbReference type="STRING" id="1424294.Gferi_10760"/>
<evidence type="ECO:0000313" key="8">
    <source>
        <dbReference type="Proteomes" id="UP000095743"/>
    </source>
</evidence>
<dbReference type="NCBIfam" id="TIGR00202">
    <property type="entry name" value="csrA"/>
    <property type="match status" value="1"/>
</dbReference>
<evidence type="ECO:0000256" key="6">
    <source>
        <dbReference type="HAMAP-Rule" id="MF_00167"/>
    </source>
</evidence>
<comment type="subunit">
    <text evidence="6">Homodimer; the beta-strands of each monomer intercalate to form a hydrophobic core, while the alpha-helices form wings that extend away from the core.</text>
</comment>
<comment type="function">
    <text evidence="6">A translational regulator that binds mRNA to regulate translation initiation and/or mRNA stability. Usually binds in the 5'-UTR at or near the Shine-Dalgarno sequence preventing ribosome-binding, thus repressing translation. Its main target seems to be the major flagellin gene, while its function is anatagonized by FliW.</text>
</comment>
<keyword evidence="5 6" id="KW-0694">RNA-binding</keyword>
<evidence type="ECO:0000256" key="5">
    <source>
        <dbReference type="ARBA" id="ARBA00022884"/>
    </source>
</evidence>
<dbReference type="PANTHER" id="PTHR34984:SF1">
    <property type="entry name" value="CARBON STORAGE REGULATOR"/>
    <property type="match status" value="1"/>
</dbReference>
<keyword evidence="1 6" id="KW-0963">Cytoplasm</keyword>
<dbReference type="KEGG" id="gfe:Gferi_10760"/>
<dbReference type="PANTHER" id="PTHR34984">
    <property type="entry name" value="CARBON STORAGE REGULATOR"/>
    <property type="match status" value="1"/>
</dbReference>
<dbReference type="Gene3D" id="2.60.40.4380">
    <property type="entry name" value="Translational regulator CsrA"/>
    <property type="match status" value="1"/>
</dbReference>
<evidence type="ECO:0000313" key="7">
    <source>
        <dbReference type="EMBL" id="AOT70025.1"/>
    </source>
</evidence>
<dbReference type="NCBIfam" id="NF002469">
    <property type="entry name" value="PRK01712.1"/>
    <property type="match status" value="1"/>
</dbReference>
<comment type="subcellular location">
    <subcellularLocation>
        <location evidence="6">Cytoplasm</location>
    </subcellularLocation>
</comment>
<dbReference type="AlphaFoldDB" id="A0A1D8GGH9"/>
<dbReference type="GO" id="GO:0005829">
    <property type="term" value="C:cytosol"/>
    <property type="evidence" value="ECO:0007669"/>
    <property type="project" value="TreeGrafter"/>
</dbReference>
<dbReference type="InterPro" id="IPR003751">
    <property type="entry name" value="CsrA"/>
</dbReference>
<name>A0A1D8GGH9_9FIRM</name>
<protein>
    <recommendedName>
        <fullName evidence="6">Translational regulator CsrA</fullName>
    </recommendedName>
</protein>
<organism evidence="7 8">
    <name type="scientific">Geosporobacter ferrireducens</name>
    <dbReference type="NCBI Taxonomy" id="1424294"/>
    <lineage>
        <taxon>Bacteria</taxon>
        <taxon>Bacillati</taxon>
        <taxon>Bacillota</taxon>
        <taxon>Clostridia</taxon>
        <taxon>Peptostreptococcales</taxon>
        <taxon>Thermotaleaceae</taxon>
        <taxon>Geosporobacter</taxon>
    </lineage>
</organism>
<dbReference type="HAMAP" id="MF_00167">
    <property type="entry name" value="CsrA"/>
    <property type="match status" value="1"/>
</dbReference>
<evidence type="ECO:0000256" key="2">
    <source>
        <dbReference type="ARBA" id="ARBA00022491"/>
    </source>
</evidence>
<dbReference type="Proteomes" id="UP000095743">
    <property type="component" value="Chromosome"/>
</dbReference>
<dbReference type="OrthoDB" id="9809061at2"/>
<keyword evidence="2 6" id="KW-0678">Repressor</keyword>
<dbReference type="RefSeq" id="WP_069976307.1">
    <property type="nucleotide sequence ID" value="NZ_CP017269.1"/>
</dbReference>
<gene>
    <name evidence="6" type="primary">csrA</name>
    <name evidence="7" type="ORF">Gferi_10760</name>
</gene>
<dbReference type="FunFam" id="2.60.40.4380:FF:000002">
    <property type="entry name" value="Translational regulator CsrA"/>
    <property type="match status" value="1"/>
</dbReference>
<sequence>MLILTRKKDESIMIDEQIEIKILSAEDGKVKLGIAAPKNISVLRKEIYMEIRQENQKAAAGQVNIEELKNLLKK</sequence>
<dbReference type="InterPro" id="IPR036107">
    <property type="entry name" value="CsrA_sf"/>
</dbReference>
<proteinExistence type="inferred from homology"/>
<keyword evidence="8" id="KW-1185">Reference proteome</keyword>
<evidence type="ECO:0000256" key="4">
    <source>
        <dbReference type="ARBA" id="ARBA00022845"/>
    </source>
</evidence>
<dbReference type="EMBL" id="CP017269">
    <property type="protein sequence ID" value="AOT70025.1"/>
    <property type="molecule type" value="Genomic_DNA"/>
</dbReference>
<dbReference type="GO" id="GO:0048027">
    <property type="term" value="F:mRNA 5'-UTR binding"/>
    <property type="evidence" value="ECO:0007669"/>
    <property type="project" value="UniProtKB-UniRule"/>
</dbReference>
<evidence type="ECO:0000256" key="1">
    <source>
        <dbReference type="ARBA" id="ARBA00022490"/>
    </source>
</evidence>